<keyword evidence="2" id="KW-0677">Repeat</keyword>
<feature type="region of interest" description="Disordered" evidence="8">
    <location>
        <begin position="319"/>
        <end position="346"/>
    </location>
</feature>
<feature type="compositionally biased region" description="Polar residues" evidence="8">
    <location>
        <begin position="464"/>
        <end position="473"/>
    </location>
</feature>
<evidence type="ECO:0000256" key="3">
    <source>
        <dbReference type="ARBA" id="ARBA00037338"/>
    </source>
</evidence>
<feature type="region of interest" description="Disordered" evidence="8">
    <location>
        <begin position="409"/>
        <end position="479"/>
    </location>
</feature>
<evidence type="ECO:0000256" key="2">
    <source>
        <dbReference type="ARBA" id="ARBA00022737"/>
    </source>
</evidence>
<gene>
    <name evidence="9" type="ORF">T310_0686</name>
</gene>
<dbReference type="InterPro" id="IPR001680">
    <property type="entry name" value="WD40_rpt"/>
</dbReference>
<dbReference type="EMBL" id="LASV01000028">
    <property type="protein sequence ID" value="KKA25278.1"/>
    <property type="molecule type" value="Genomic_DNA"/>
</dbReference>
<dbReference type="Proteomes" id="UP000053958">
    <property type="component" value="Unassembled WGS sequence"/>
</dbReference>
<name>A0A0F4Z5Y7_RASE3</name>
<feature type="compositionally biased region" description="Low complexity" evidence="8">
    <location>
        <begin position="425"/>
        <end position="440"/>
    </location>
</feature>
<evidence type="ECO:0000256" key="4">
    <source>
        <dbReference type="ARBA" id="ARBA00037931"/>
    </source>
</evidence>
<dbReference type="PROSITE" id="PS00678">
    <property type="entry name" value="WD_REPEATS_1"/>
    <property type="match status" value="2"/>
</dbReference>
<dbReference type="SUPFAM" id="SSF50978">
    <property type="entry name" value="WD40 repeat-like"/>
    <property type="match status" value="1"/>
</dbReference>
<dbReference type="InterPro" id="IPR015943">
    <property type="entry name" value="WD40/YVTN_repeat-like_dom_sf"/>
</dbReference>
<evidence type="ECO:0000256" key="1">
    <source>
        <dbReference type="ARBA" id="ARBA00022574"/>
    </source>
</evidence>
<reference evidence="9 10" key="1">
    <citation type="submission" date="2015-04" db="EMBL/GenBank/DDBJ databases">
        <authorList>
            <person name="Heijne W.H."/>
            <person name="Fedorova N.D."/>
            <person name="Nierman W.C."/>
            <person name="Vollebregt A.W."/>
            <person name="Zhao Z."/>
            <person name="Wu L."/>
            <person name="Kumar M."/>
            <person name="Stam H."/>
            <person name="van den Berg M.A."/>
            <person name="Pel H.J."/>
        </authorList>
    </citation>
    <scope>NUCLEOTIDE SEQUENCE [LARGE SCALE GENOMIC DNA]</scope>
    <source>
        <strain evidence="9 10">CBS 393.64</strain>
    </source>
</reference>
<comment type="function">
    <text evidence="3">Component of the ASTRA complex involved in chromatin remodeling.</text>
</comment>
<evidence type="ECO:0000313" key="9">
    <source>
        <dbReference type="EMBL" id="KKA25278.1"/>
    </source>
</evidence>
<feature type="repeat" description="WD" evidence="7">
    <location>
        <begin position="479"/>
        <end position="494"/>
    </location>
</feature>
<protein>
    <recommendedName>
        <fullName evidence="6">ASTRA-associated protein 1</fullName>
    </recommendedName>
</protein>
<comment type="subunit">
    <text evidence="5">Component of the ASTRA chromatin remodeling machinery complex.</text>
</comment>
<accession>A0A0F4Z5Y7</accession>
<dbReference type="Pfam" id="PF00400">
    <property type="entry name" value="WD40"/>
    <property type="match status" value="2"/>
</dbReference>
<comment type="similarity">
    <text evidence="4">Belongs to the WD repeat ASA1 family.</text>
</comment>
<comment type="caution">
    <text evidence="9">The sequence shown here is derived from an EMBL/GenBank/DDBJ whole genome shotgun (WGS) entry which is preliminary data.</text>
</comment>
<feature type="repeat" description="WD" evidence="7">
    <location>
        <begin position="23"/>
        <end position="64"/>
    </location>
</feature>
<evidence type="ECO:0000256" key="6">
    <source>
        <dbReference type="ARBA" id="ARBA00040563"/>
    </source>
</evidence>
<dbReference type="Gene3D" id="2.130.10.10">
    <property type="entry name" value="YVTN repeat-like/Quinoprotein amine dehydrogenase"/>
    <property type="match status" value="2"/>
</dbReference>
<dbReference type="GeneID" id="25312740"/>
<dbReference type="AlphaFoldDB" id="A0A0F4Z5Y7"/>
<dbReference type="STRING" id="1408163.A0A0F4Z5Y7"/>
<organism evidence="9 10">
    <name type="scientific">Rasamsonia emersonii (strain ATCC 16479 / CBS 393.64 / IMI 116815)</name>
    <dbReference type="NCBI Taxonomy" id="1408163"/>
    <lineage>
        <taxon>Eukaryota</taxon>
        <taxon>Fungi</taxon>
        <taxon>Dikarya</taxon>
        <taxon>Ascomycota</taxon>
        <taxon>Pezizomycotina</taxon>
        <taxon>Eurotiomycetes</taxon>
        <taxon>Eurotiomycetidae</taxon>
        <taxon>Eurotiales</taxon>
        <taxon>Trichocomaceae</taxon>
        <taxon>Rasamsonia</taxon>
    </lineage>
</organism>
<sequence length="494" mass="53903">MTTTAEQSSSSSLHPPATPRYILRGHASPIHALHFFGLNSRLASADADGWLVIWDVVTKRPRVVWKAHEGSVLEVKGFFTENDGGGGGGEMEVFTHGRDHKLRVWRITSADEELLDKRLPVERSKQSSSSSTTTQPWLVHSLAVNALNFCAFSLCFVPEIRKSSCVGDESSSSDDPEQKGTSSPTGQRRQRNPLLLAVPNALNSGAVDIFHLPSERRVSTIPADSSVQTGMVMAVHIFFTAQGDDLYVVSGYEDGQVMVHVRRGPGLESWTWEKLYASRPHSQPVLSLDIPPGKERKDYFITSSADALIVKHPIPHITSSSAKGKAKAKEGEEGEEEKVQNAPLKVLNTKHAGQQGLRVRSDNKIFATAGWDARVRVYSCKTMKELAVLKWHKEGCYAMAFAEILDSGGGGSDVEGDQDQDQDHTSPTAAAAATASSTSPDGKDQDQEEENRLDLVPAAGSLKAIQQQRSQKAQRTHWLAAGSKDGKVSLWDIY</sequence>
<keyword evidence="1 7" id="KW-0853">WD repeat</keyword>
<feature type="region of interest" description="Disordered" evidence="8">
    <location>
        <begin position="166"/>
        <end position="192"/>
    </location>
</feature>
<dbReference type="PANTHER" id="PTHR19854">
    <property type="entry name" value="TRANSDUCIN BETA-LIKE 3"/>
    <property type="match status" value="1"/>
</dbReference>
<dbReference type="RefSeq" id="XP_013331890.1">
    <property type="nucleotide sequence ID" value="XM_013476436.1"/>
</dbReference>
<keyword evidence="10" id="KW-1185">Reference proteome</keyword>
<dbReference type="PANTHER" id="PTHR19854:SF1">
    <property type="entry name" value="GUANINE NUCLEOTIDE-BINDING PROTEIN SUBUNIT BETA-LIKE PROTEIN 1"/>
    <property type="match status" value="1"/>
</dbReference>
<dbReference type="PROSITE" id="PS50082">
    <property type="entry name" value="WD_REPEATS_2"/>
    <property type="match status" value="2"/>
</dbReference>
<proteinExistence type="inferred from homology"/>
<dbReference type="InterPro" id="IPR036322">
    <property type="entry name" value="WD40_repeat_dom_sf"/>
</dbReference>
<evidence type="ECO:0000313" key="10">
    <source>
        <dbReference type="Proteomes" id="UP000053958"/>
    </source>
</evidence>
<evidence type="ECO:0000256" key="5">
    <source>
        <dbReference type="ARBA" id="ARBA00038749"/>
    </source>
</evidence>
<dbReference type="InterPro" id="IPR019775">
    <property type="entry name" value="WD40_repeat_CS"/>
</dbReference>
<dbReference type="OrthoDB" id="7668193at2759"/>
<evidence type="ECO:0000256" key="7">
    <source>
        <dbReference type="PROSITE-ProRule" id="PRU00221"/>
    </source>
</evidence>
<evidence type="ECO:0000256" key="8">
    <source>
        <dbReference type="SAM" id="MobiDB-lite"/>
    </source>
</evidence>
<dbReference type="SMART" id="SM00320">
    <property type="entry name" value="WD40"/>
    <property type="match status" value="5"/>
</dbReference>
<dbReference type="PROSITE" id="PS50294">
    <property type="entry name" value="WD_REPEATS_REGION"/>
    <property type="match status" value="1"/>
</dbReference>
<feature type="compositionally biased region" description="Basic and acidic residues" evidence="8">
    <location>
        <begin position="441"/>
        <end position="453"/>
    </location>
</feature>